<evidence type="ECO:0000313" key="25">
    <source>
        <dbReference type="EMBL" id="QGQ96882.1"/>
    </source>
</evidence>
<comment type="function">
    <text evidence="3 17">General (non sugar-specific) component of the phosphoenolpyruvate-dependent sugar phosphotransferase system (sugar PTS). This major carbohydrate active-transport system catalyzes the phosphorylation of incoming sugar substrates concomitantly with their translocation across the cell membrane. Enzyme I transfers the phosphoryl group from phosphoenolpyruvate (PEP) to the phosphoryl carrier protein (HPr).</text>
</comment>
<dbReference type="KEGG" id="ppsc:EHS13_19330"/>
<comment type="similarity">
    <text evidence="5 17">Belongs to the PEP-utilizing enzyme family.</text>
</comment>
<dbReference type="OrthoDB" id="9765468at2"/>
<evidence type="ECO:0000256" key="16">
    <source>
        <dbReference type="ARBA" id="ARBA00033235"/>
    </source>
</evidence>
<evidence type="ECO:0000256" key="1">
    <source>
        <dbReference type="ARBA" id="ARBA00000683"/>
    </source>
</evidence>
<gene>
    <name evidence="25" type="primary">ptsP</name>
    <name evidence="25" type="ORF">EHS13_19330</name>
</gene>
<dbReference type="GO" id="GO:0046872">
    <property type="term" value="F:metal ion binding"/>
    <property type="evidence" value="ECO:0007669"/>
    <property type="project" value="UniProtKB-KW"/>
</dbReference>
<keyword evidence="15 17" id="KW-0460">Magnesium</keyword>
<reference evidence="26" key="1">
    <citation type="submission" date="2018-11" db="EMBL/GenBank/DDBJ databases">
        <title>Complete genome sequence of Paenibacillus sp. ML311-T8.</title>
        <authorList>
            <person name="Nam Y.-D."/>
            <person name="Kang J."/>
            <person name="Chung W.-H."/>
            <person name="Park Y.S."/>
        </authorList>
    </citation>
    <scope>NUCLEOTIDE SEQUENCE [LARGE SCALE GENOMIC DNA]</scope>
    <source>
        <strain evidence="26">ML311-T8</strain>
    </source>
</reference>
<keyword evidence="12 17" id="KW-0598">Phosphotransferase system</keyword>
<keyword evidence="13 17" id="KW-0479">Metal-binding</keyword>
<dbReference type="GO" id="GO:0016301">
    <property type="term" value="F:kinase activity"/>
    <property type="evidence" value="ECO:0007669"/>
    <property type="project" value="UniProtKB-KW"/>
</dbReference>
<feature type="binding site" evidence="19">
    <location>
        <position position="336"/>
    </location>
    <ligand>
        <name>phosphoenolpyruvate</name>
        <dbReference type="ChEBI" id="CHEBI:58702"/>
    </ligand>
</feature>
<feature type="binding site" evidence="19">
    <location>
        <position position="299"/>
    </location>
    <ligand>
        <name>phosphoenolpyruvate</name>
        <dbReference type="ChEBI" id="CHEBI:58702"/>
    </ligand>
</feature>
<dbReference type="GO" id="GO:0005737">
    <property type="term" value="C:cytoplasm"/>
    <property type="evidence" value="ECO:0007669"/>
    <property type="project" value="UniProtKB-SubCell"/>
</dbReference>
<dbReference type="Gene3D" id="3.20.20.60">
    <property type="entry name" value="Phosphoenolpyruvate-binding domains"/>
    <property type="match status" value="1"/>
</dbReference>
<dbReference type="GO" id="GO:0009401">
    <property type="term" value="P:phosphoenolpyruvate-dependent sugar phosphotransferase system"/>
    <property type="evidence" value="ECO:0007669"/>
    <property type="project" value="UniProtKB-KW"/>
</dbReference>
<dbReference type="SUPFAM" id="SSF47831">
    <property type="entry name" value="Enzyme I of the PEP:sugar phosphotransferase system HPr-binding (sub)domain"/>
    <property type="match status" value="1"/>
</dbReference>
<dbReference type="InterPro" id="IPR036637">
    <property type="entry name" value="Phosphohistidine_dom_sf"/>
</dbReference>
<evidence type="ECO:0000256" key="14">
    <source>
        <dbReference type="ARBA" id="ARBA00022777"/>
    </source>
</evidence>
<evidence type="ECO:0000256" key="5">
    <source>
        <dbReference type="ARBA" id="ARBA00007837"/>
    </source>
</evidence>
<feature type="binding site" evidence="20">
    <location>
        <position position="435"/>
    </location>
    <ligand>
        <name>Mg(2+)</name>
        <dbReference type="ChEBI" id="CHEBI:18420"/>
    </ligand>
</feature>
<dbReference type="Proteomes" id="UP000426246">
    <property type="component" value="Chromosome"/>
</dbReference>
<evidence type="ECO:0000256" key="8">
    <source>
        <dbReference type="ARBA" id="ARBA00022448"/>
    </source>
</evidence>
<dbReference type="EC" id="2.7.3.9" evidence="6 17"/>
<dbReference type="InterPro" id="IPR008279">
    <property type="entry name" value="PEP-util_enz_mobile_dom"/>
</dbReference>
<organism evidence="25 26">
    <name type="scientific">Paenibacillus psychroresistens</name>
    <dbReference type="NCBI Taxonomy" id="1778678"/>
    <lineage>
        <taxon>Bacteria</taxon>
        <taxon>Bacillati</taxon>
        <taxon>Bacillota</taxon>
        <taxon>Bacilli</taxon>
        <taxon>Bacillales</taxon>
        <taxon>Paenibacillaceae</taxon>
        <taxon>Paenibacillus</taxon>
    </lineage>
</organism>
<dbReference type="Pfam" id="PF00391">
    <property type="entry name" value="PEP-utilizers"/>
    <property type="match status" value="1"/>
</dbReference>
<evidence type="ECO:0000256" key="13">
    <source>
        <dbReference type="ARBA" id="ARBA00022723"/>
    </source>
</evidence>
<evidence type="ECO:0000256" key="6">
    <source>
        <dbReference type="ARBA" id="ARBA00012232"/>
    </source>
</evidence>
<dbReference type="InterPro" id="IPR000121">
    <property type="entry name" value="PEP_util_C"/>
</dbReference>
<comment type="catalytic activity">
    <reaction evidence="1 17">
        <text>L-histidyl-[protein] + phosphoenolpyruvate = N(pros)-phospho-L-histidyl-[protein] + pyruvate</text>
        <dbReference type="Rhea" id="RHEA:23880"/>
        <dbReference type="Rhea" id="RHEA-COMP:9745"/>
        <dbReference type="Rhea" id="RHEA-COMP:9746"/>
        <dbReference type="ChEBI" id="CHEBI:15361"/>
        <dbReference type="ChEBI" id="CHEBI:29979"/>
        <dbReference type="ChEBI" id="CHEBI:58702"/>
        <dbReference type="ChEBI" id="CHEBI:64837"/>
        <dbReference type="EC" id="2.7.3.9"/>
    </reaction>
</comment>
<dbReference type="EMBL" id="CP034235">
    <property type="protein sequence ID" value="QGQ96882.1"/>
    <property type="molecule type" value="Genomic_DNA"/>
</dbReference>
<dbReference type="Pfam" id="PF02896">
    <property type="entry name" value="PEP-utilizers_C"/>
    <property type="match status" value="1"/>
</dbReference>
<keyword evidence="8 17" id="KW-0813">Transport</keyword>
<accession>A0A6B8RMH5</accession>
<dbReference type="Pfam" id="PF05524">
    <property type="entry name" value="PEP-utilisers_N"/>
    <property type="match status" value="1"/>
</dbReference>
<evidence type="ECO:0000256" key="15">
    <source>
        <dbReference type="ARBA" id="ARBA00022842"/>
    </source>
</evidence>
<keyword evidence="26" id="KW-1185">Reference proteome</keyword>
<feature type="binding site" evidence="19">
    <location>
        <position position="469"/>
    </location>
    <ligand>
        <name>phosphoenolpyruvate</name>
        <dbReference type="ChEBI" id="CHEBI:58702"/>
    </ligand>
</feature>
<evidence type="ECO:0000256" key="19">
    <source>
        <dbReference type="PIRSR" id="PIRSR000732-2"/>
    </source>
</evidence>
<dbReference type="SUPFAM" id="SSF52009">
    <property type="entry name" value="Phosphohistidine domain"/>
    <property type="match status" value="1"/>
</dbReference>
<feature type="domain" description="PEP-utilising enzyme C-terminal" evidence="23">
    <location>
        <begin position="261"/>
        <end position="545"/>
    </location>
</feature>
<keyword evidence="25" id="KW-0670">Pyruvate</keyword>
<evidence type="ECO:0000256" key="3">
    <source>
        <dbReference type="ARBA" id="ARBA00002728"/>
    </source>
</evidence>
<evidence type="ECO:0000313" key="26">
    <source>
        <dbReference type="Proteomes" id="UP000426246"/>
    </source>
</evidence>
<proteinExistence type="inferred from homology"/>
<dbReference type="Gene3D" id="1.10.274.10">
    <property type="entry name" value="PtsI, HPr-binding domain"/>
    <property type="match status" value="1"/>
</dbReference>
<keyword evidence="14 17" id="KW-0418">Kinase</keyword>
<keyword evidence="10 17" id="KW-0762">Sugar transport</keyword>
<evidence type="ECO:0000256" key="18">
    <source>
        <dbReference type="PIRSR" id="PIRSR000732-1"/>
    </source>
</evidence>
<dbReference type="InterPro" id="IPR015813">
    <property type="entry name" value="Pyrv/PenolPyrv_kinase-like_dom"/>
</dbReference>
<dbReference type="InterPro" id="IPR024692">
    <property type="entry name" value="PTS_EI"/>
</dbReference>
<dbReference type="Gene3D" id="3.50.30.10">
    <property type="entry name" value="Phosphohistidine domain"/>
    <property type="match status" value="1"/>
</dbReference>
<dbReference type="AlphaFoldDB" id="A0A6B8RMH5"/>
<comment type="subcellular location">
    <subcellularLocation>
        <location evidence="4 17">Cytoplasm</location>
    </subcellularLocation>
</comment>
<evidence type="ECO:0000259" key="22">
    <source>
        <dbReference type="Pfam" id="PF00391"/>
    </source>
</evidence>
<evidence type="ECO:0000256" key="2">
    <source>
        <dbReference type="ARBA" id="ARBA00001946"/>
    </source>
</evidence>
<feature type="binding site" evidence="19">
    <location>
        <begin position="458"/>
        <end position="459"/>
    </location>
    <ligand>
        <name>phosphoenolpyruvate</name>
        <dbReference type="ChEBI" id="CHEBI:58702"/>
    </ligand>
</feature>
<dbReference type="NCBIfam" id="TIGR01417">
    <property type="entry name" value="PTS_I_fam"/>
    <property type="match status" value="1"/>
</dbReference>
<evidence type="ECO:0000256" key="11">
    <source>
        <dbReference type="ARBA" id="ARBA00022679"/>
    </source>
</evidence>
<keyword evidence="9 17" id="KW-0963">Cytoplasm</keyword>
<sequence length="573" mass="63577">MELSGVAASNGYAIGYAYVMRSRVQHSNKIVMGSREVDLEIKRFEAAVSQTKSELNQLSNQLKLSSRESEAEMVEALLELLMDDEFYLRILHKISKDYLEVETAVSETTNEIAARIQSLSDEYLCERSADIRDICKRLMNCLLGTAEWVIEDINQQRILITEELTTSYSAQINPQIIVGCATITGGIMAHSAIIARSLGIPFVVGLGELLHQIEDGQLLILDGVEGKLIVEPSEAQIEYYTKLKRRFSGIGASKPNLPLLKSTAVTLDQHSVDLLANISSVEGAREAKNLGAGGIGLFRTEFLYLNRPAPPSEAEQFEIYREVAMIFGKDAPIIIRTFDLGGDKQPDFYSFPQELNPLLGYRGIRVSLDQIALFKTQLRAILKASPYGQLKIMFPMIAVLAEWKAAMLILAEVKDELNTEGIDFNVNLEVGMMIEVTSAALNVEQFAVEADFFSIGTNDLIQYLLEVDRSNTSVGYLDNGYNPAVLQLIQDVIRTANKHQKWVSLCGNMAGDPTAASLFLGMGLQKLSMNANELSAVALRISQIKYTELQNYLTEILKMSEAREVISFLENNS</sequence>
<feature type="coiled-coil region" evidence="21">
    <location>
        <begin position="41"/>
        <end position="68"/>
    </location>
</feature>
<feature type="binding site" evidence="20">
    <location>
        <position position="459"/>
    </location>
    <ligand>
        <name>Mg(2+)</name>
        <dbReference type="ChEBI" id="CHEBI:18420"/>
    </ligand>
</feature>
<evidence type="ECO:0000256" key="17">
    <source>
        <dbReference type="PIRNR" id="PIRNR000732"/>
    </source>
</evidence>
<protein>
    <recommendedName>
        <fullName evidence="7 17">Phosphoenolpyruvate-protein phosphotransferase</fullName>
        <ecNumber evidence="6 17">2.7.3.9</ecNumber>
    </recommendedName>
    <alternativeName>
        <fullName evidence="16 17">Phosphotransferase system, enzyme I</fullName>
    </alternativeName>
</protein>
<keyword evidence="11 17" id="KW-0808">Transferase</keyword>
<name>A0A6B8RMH5_9BACL</name>
<feature type="active site" description="Tele-phosphohistidine intermediate" evidence="18">
    <location>
        <position position="190"/>
    </location>
</feature>
<evidence type="ECO:0000256" key="12">
    <source>
        <dbReference type="ARBA" id="ARBA00022683"/>
    </source>
</evidence>
<dbReference type="PANTHER" id="PTHR46244:SF3">
    <property type="entry name" value="PHOSPHOENOLPYRUVATE-PROTEIN PHOSPHOTRANSFERASE"/>
    <property type="match status" value="1"/>
</dbReference>
<dbReference type="RefSeq" id="WP_155701982.1">
    <property type="nucleotide sequence ID" value="NZ_CP034235.1"/>
</dbReference>
<feature type="domain" description="PEP-utilising enzyme mobile" evidence="22">
    <location>
        <begin position="154"/>
        <end position="226"/>
    </location>
</feature>
<evidence type="ECO:0000259" key="24">
    <source>
        <dbReference type="Pfam" id="PF05524"/>
    </source>
</evidence>
<feature type="active site" description="Proton donor" evidence="18">
    <location>
        <position position="506"/>
    </location>
</feature>
<dbReference type="InterPro" id="IPR036618">
    <property type="entry name" value="PtsI_HPr-bd_sf"/>
</dbReference>
<dbReference type="GO" id="GO:0008965">
    <property type="term" value="F:phosphoenolpyruvate-protein phosphotransferase activity"/>
    <property type="evidence" value="ECO:0007669"/>
    <property type="project" value="UniProtKB-EC"/>
</dbReference>
<evidence type="ECO:0000256" key="7">
    <source>
        <dbReference type="ARBA" id="ARBA00016544"/>
    </source>
</evidence>
<evidence type="ECO:0000256" key="10">
    <source>
        <dbReference type="ARBA" id="ARBA00022597"/>
    </source>
</evidence>
<dbReference type="InterPro" id="IPR040442">
    <property type="entry name" value="Pyrv_kinase-like_dom_sf"/>
</dbReference>
<evidence type="ECO:0000259" key="23">
    <source>
        <dbReference type="Pfam" id="PF02896"/>
    </source>
</evidence>
<dbReference type="InterPro" id="IPR050499">
    <property type="entry name" value="PEP-utilizing_PTS_enzyme"/>
</dbReference>
<dbReference type="PRINTS" id="PR01736">
    <property type="entry name" value="PHPHTRNFRASE"/>
</dbReference>
<evidence type="ECO:0000256" key="20">
    <source>
        <dbReference type="PIRSR" id="PIRSR000732-3"/>
    </source>
</evidence>
<keyword evidence="21" id="KW-0175">Coiled coil</keyword>
<evidence type="ECO:0000256" key="4">
    <source>
        <dbReference type="ARBA" id="ARBA00004496"/>
    </source>
</evidence>
<dbReference type="InterPro" id="IPR008731">
    <property type="entry name" value="PTS_EIN"/>
</dbReference>
<dbReference type="InterPro" id="IPR006318">
    <property type="entry name" value="PTS_EI-like"/>
</dbReference>
<dbReference type="SUPFAM" id="SSF51621">
    <property type="entry name" value="Phosphoenolpyruvate/pyruvate domain"/>
    <property type="match status" value="1"/>
</dbReference>
<feature type="domain" description="Phosphotransferase system enzyme I N-terminal" evidence="24">
    <location>
        <begin position="5"/>
        <end position="127"/>
    </location>
</feature>
<evidence type="ECO:0000256" key="21">
    <source>
        <dbReference type="SAM" id="Coils"/>
    </source>
</evidence>
<dbReference type="PIRSF" id="PIRSF000732">
    <property type="entry name" value="PTS_enzyme_I"/>
    <property type="match status" value="1"/>
</dbReference>
<dbReference type="PANTHER" id="PTHR46244">
    <property type="entry name" value="PHOSPHOENOLPYRUVATE-PROTEIN PHOSPHOTRANSFERASE"/>
    <property type="match status" value="1"/>
</dbReference>
<comment type="cofactor">
    <cofactor evidence="2 17 20">
        <name>Mg(2+)</name>
        <dbReference type="ChEBI" id="CHEBI:18420"/>
    </cofactor>
</comment>
<evidence type="ECO:0000256" key="9">
    <source>
        <dbReference type="ARBA" id="ARBA00022490"/>
    </source>
</evidence>